<gene>
    <name evidence="1" type="ORF">EKG83_42545</name>
</gene>
<dbReference type="RefSeq" id="WP_033429089.1">
    <property type="nucleotide sequence ID" value="NZ_CP034550.1"/>
</dbReference>
<name>A0A5Q0HBB3_SACSY</name>
<dbReference type="KEGG" id="ssyi:EKG83_42545"/>
<reference evidence="2" key="1">
    <citation type="journal article" date="2021" name="Curr. Microbiol.">
        <title>Complete genome of nocamycin-producing strain Saccharothrix syringae NRRL B-16468 reveals the biosynthetic potential for secondary metabolites.</title>
        <authorList>
            <person name="Mo X."/>
            <person name="Yang S."/>
        </authorList>
    </citation>
    <scope>NUCLEOTIDE SEQUENCE [LARGE SCALE GENOMIC DNA]</scope>
    <source>
        <strain evidence="2">ATCC 51364 / DSM 43886 / JCM 6844 / KCTC 9398 / NBRC 14523 / NRRL B-16468 / INA 2240</strain>
    </source>
</reference>
<evidence type="ECO:0000313" key="2">
    <source>
        <dbReference type="Proteomes" id="UP000325787"/>
    </source>
</evidence>
<keyword evidence="2" id="KW-1185">Reference proteome</keyword>
<evidence type="ECO:0000313" key="1">
    <source>
        <dbReference type="EMBL" id="QFZ23235.1"/>
    </source>
</evidence>
<protein>
    <submittedName>
        <fullName evidence="1">Uncharacterized protein</fullName>
    </submittedName>
</protein>
<dbReference type="AlphaFoldDB" id="A0A5Q0HBB3"/>
<organism evidence="1 2">
    <name type="scientific">Saccharothrix syringae</name>
    <name type="common">Nocardiopsis syringae</name>
    <dbReference type="NCBI Taxonomy" id="103733"/>
    <lineage>
        <taxon>Bacteria</taxon>
        <taxon>Bacillati</taxon>
        <taxon>Actinomycetota</taxon>
        <taxon>Actinomycetes</taxon>
        <taxon>Pseudonocardiales</taxon>
        <taxon>Pseudonocardiaceae</taxon>
        <taxon>Saccharothrix</taxon>
    </lineage>
</organism>
<sequence>MELFWAGVLSSVVATALWALATAVVRWSRGRGEPLSGWWWQITYPPRRESVQSARLSDVESSARTPGELVNTVQGEISVWELDDSTDTPWSIELIRVRHRRGATFGGRMWRVYKADFHRRWRFEGLLHDDSTVDCLYWATDRGGTGGHGTMQLWRVGAATRYCGDFAASKTTTHGREVTYESTGAPVEWVKCGSELEVKARRWINPELGDRLVAAGWRGWSPGVRRHVARLLGVRSGAWSTWFGAVPALPGRAGTGARGN</sequence>
<proteinExistence type="predicted"/>
<accession>A0A5Q0HBB3</accession>
<dbReference type="EMBL" id="CP034550">
    <property type="protein sequence ID" value="QFZ23235.1"/>
    <property type="molecule type" value="Genomic_DNA"/>
</dbReference>
<dbReference type="Proteomes" id="UP000325787">
    <property type="component" value="Chromosome"/>
</dbReference>